<dbReference type="GO" id="GO:0016036">
    <property type="term" value="P:cellular response to phosphate starvation"/>
    <property type="evidence" value="ECO:0007669"/>
    <property type="project" value="TreeGrafter"/>
</dbReference>
<evidence type="ECO:0000313" key="9">
    <source>
        <dbReference type="EMBL" id="QOP42034.1"/>
    </source>
</evidence>
<dbReference type="InterPro" id="IPR003594">
    <property type="entry name" value="HATPase_dom"/>
</dbReference>
<dbReference type="AlphaFoldDB" id="A0A7M1AX81"/>
<keyword evidence="7" id="KW-1133">Transmembrane helix</keyword>
<dbReference type="InterPro" id="IPR050351">
    <property type="entry name" value="BphY/WalK/GraS-like"/>
</dbReference>
<dbReference type="Pfam" id="PF02518">
    <property type="entry name" value="HATPase_c"/>
    <property type="match status" value="1"/>
</dbReference>
<reference evidence="9 10" key="1">
    <citation type="submission" date="2019-06" db="EMBL/GenBank/DDBJ databases">
        <title>Sulfurimonas gotlandica sp. nov., a chemoautotrophic and psychrotolerant epsilonproteobacterium isolated from a pelagic redoxcline, and an emended description of the genus Sulfurimonas.</title>
        <authorList>
            <person name="Wang S."/>
            <person name="Jiang L."/>
            <person name="Shao Z."/>
        </authorList>
    </citation>
    <scope>NUCLEOTIDE SEQUENCE [LARGE SCALE GENOMIC DNA]</scope>
    <source>
        <strain evidence="9 10">B2</strain>
    </source>
</reference>
<dbReference type="PANTHER" id="PTHR45453">
    <property type="entry name" value="PHOSPHATE REGULON SENSOR PROTEIN PHOR"/>
    <property type="match status" value="1"/>
</dbReference>
<keyword evidence="3" id="KW-0597">Phosphoprotein</keyword>
<evidence type="ECO:0000256" key="4">
    <source>
        <dbReference type="ARBA" id="ARBA00022679"/>
    </source>
</evidence>
<keyword evidence="6" id="KW-0902">Two-component regulatory system</keyword>
<dbReference type="GO" id="GO:0005886">
    <property type="term" value="C:plasma membrane"/>
    <property type="evidence" value="ECO:0007669"/>
    <property type="project" value="TreeGrafter"/>
</dbReference>
<keyword evidence="4" id="KW-0808">Transferase</keyword>
<dbReference type="SUPFAM" id="SSF47384">
    <property type="entry name" value="Homodimeric domain of signal transducing histidine kinase"/>
    <property type="match status" value="1"/>
</dbReference>
<feature type="domain" description="Histidine kinase" evidence="8">
    <location>
        <begin position="179"/>
        <end position="383"/>
    </location>
</feature>
<keyword evidence="10" id="KW-1185">Reference proteome</keyword>
<dbReference type="PRINTS" id="PR00344">
    <property type="entry name" value="BCTRLSENSOR"/>
</dbReference>
<dbReference type="SMART" id="SM00387">
    <property type="entry name" value="HATPase_c"/>
    <property type="match status" value="1"/>
</dbReference>
<dbReference type="EMBL" id="CP041165">
    <property type="protein sequence ID" value="QOP42034.1"/>
    <property type="molecule type" value="Genomic_DNA"/>
</dbReference>
<feature type="transmembrane region" description="Helical" evidence="7">
    <location>
        <begin position="12"/>
        <end position="31"/>
    </location>
</feature>
<protein>
    <recommendedName>
        <fullName evidence="2">histidine kinase</fullName>
        <ecNumber evidence="2">2.7.13.3</ecNumber>
    </recommendedName>
</protein>
<evidence type="ECO:0000259" key="8">
    <source>
        <dbReference type="PROSITE" id="PS50109"/>
    </source>
</evidence>
<comment type="catalytic activity">
    <reaction evidence="1">
        <text>ATP + protein L-histidine = ADP + protein N-phospho-L-histidine.</text>
        <dbReference type="EC" id="2.7.13.3"/>
    </reaction>
</comment>
<dbReference type="GO" id="GO:0000155">
    <property type="term" value="F:phosphorelay sensor kinase activity"/>
    <property type="evidence" value="ECO:0007669"/>
    <property type="project" value="InterPro"/>
</dbReference>
<dbReference type="InterPro" id="IPR003661">
    <property type="entry name" value="HisK_dim/P_dom"/>
</dbReference>
<evidence type="ECO:0000256" key="6">
    <source>
        <dbReference type="ARBA" id="ARBA00023012"/>
    </source>
</evidence>
<dbReference type="EC" id="2.7.13.3" evidence="2"/>
<dbReference type="InterPro" id="IPR004358">
    <property type="entry name" value="Sig_transdc_His_kin-like_C"/>
</dbReference>
<evidence type="ECO:0000256" key="1">
    <source>
        <dbReference type="ARBA" id="ARBA00000085"/>
    </source>
</evidence>
<dbReference type="PANTHER" id="PTHR45453:SF1">
    <property type="entry name" value="PHOSPHATE REGULON SENSOR PROTEIN PHOR"/>
    <property type="match status" value="1"/>
</dbReference>
<dbReference type="GO" id="GO:0004721">
    <property type="term" value="F:phosphoprotein phosphatase activity"/>
    <property type="evidence" value="ECO:0007669"/>
    <property type="project" value="TreeGrafter"/>
</dbReference>
<evidence type="ECO:0000256" key="2">
    <source>
        <dbReference type="ARBA" id="ARBA00012438"/>
    </source>
</evidence>
<accession>A0A7M1AX81</accession>
<keyword evidence="7" id="KW-0472">Membrane</keyword>
<keyword evidence="7" id="KW-0812">Transmembrane</keyword>
<dbReference type="Gene3D" id="3.30.565.10">
    <property type="entry name" value="Histidine kinase-like ATPase, C-terminal domain"/>
    <property type="match status" value="1"/>
</dbReference>
<dbReference type="RefSeq" id="WP_193113355.1">
    <property type="nucleotide sequence ID" value="NZ_CP041165.1"/>
</dbReference>
<gene>
    <name evidence="9" type="ORF">FJR03_09920</name>
</gene>
<name>A0A7M1AX81_9BACT</name>
<dbReference type="Proteomes" id="UP000593910">
    <property type="component" value="Chromosome"/>
</dbReference>
<dbReference type="SMART" id="SM00388">
    <property type="entry name" value="HisKA"/>
    <property type="match status" value="1"/>
</dbReference>
<dbReference type="InterPro" id="IPR036890">
    <property type="entry name" value="HATPase_C_sf"/>
</dbReference>
<feature type="transmembrane region" description="Helical" evidence="7">
    <location>
        <begin position="140"/>
        <end position="159"/>
    </location>
</feature>
<keyword evidence="5 9" id="KW-0418">Kinase</keyword>
<evidence type="ECO:0000313" key="10">
    <source>
        <dbReference type="Proteomes" id="UP000593910"/>
    </source>
</evidence>
<sequence>MNDNKYSAKYALIYTTLVAVILLAPLVYYTIYMKNIYSIQNELSLKKKSLLVIQAMQEYDQADDYFEYPRFKTFDSGLYGENFQPIFTLIKKPIPYFKKGYYLNNEEAYLIVKLPKERYFGAHYLVLHNTISFAPVYEKVLLILTSIVILIFISSIFFLKTFAKPFQRLNKQLDTFIKDSMHEINTPLAIINVNIDLYNRKYEPNKYLRRMKAATKVLSNIYNDMDYLIKHERLYYEKQDINIKEFLEERIEYFSEVAAMKDIKINSNLENCGTLHLNDKQLQRLIDNNISNAIKYSYDNSTIEIRLYMRDGEPVLEFEDHGVGIEKVEKIFSRYYRENNNKGGFGIGLNIVKSIINEENIELQITSTPKKGSLFRYIFPSNLHKNL</sequence>
<dbReference type="InterPro" id="IPR036097">
    <property type="entry name" value="HisK_dim/P_sf"/>
</dbReference>
<dbReference type="Gene3D" id="1.10.287.130">
    <property type="match status" value="1"/>
</dbReference>
<evidence type="ECO:0000256" key="5">
    <source>
        <dbReference type="ARBA" id="ARBA00022777"/>
    </source>
</evidence>
<dbReference type="SUPFAM" id="SSF55874">
    <property type="entry name" value="ATPase domain of HSP90 chaperone/DNA topoisomerase II/histidine kinase"/>
    <property type="match status" value="1"/>
</dbReference>
<evidence type="ECO:0000256" key="7">
    <source>
        <dbReference type="SAM" id="Phobius"/>
    </source>
</evidence>
<proteinExistence type="predicted"/>
<evidence type="ECO:0000256" key="3">
    <source>
        <dbReference type="ARBA" id="ARBA00022553"/>
    </source>
</evidence>
<dbReference type="CDD" id="cd00082">
    <property type="entry name" value="HisKA"/>
    <property type="match status" value="1"/>
</dbReference>
<dbReference type="KEGG" id="smax:FJR03_09920"/>
<dbReference type="InterPro" id="IPR005467">
    <property type="entry name" value="His_kinase_dom"/>
</dbReference>
<organism evidence="9 10">
    <name type="scientific">Sulfurimonas marina</name>
    <dbReference type="NCBI Taxonomy" id="2590551"/>
    <lineage>
        <taxon>Bacteria</taxon>
        <taxon>Pseudomonadati</taxon>
        <taxon>Campylobacterota</taxon>
        <taxon>Epsilonproteobacteria</taxon>
        <taxon>Campylobacterales</taxon>
        <taxon>Sulfurimonadaceae</taxon>
        <taxon>Sulfurimonas</taxon>
    </lineage>
</organism>
<dbReference type="PROSITE" id="PS50109">
    <property type="entry name" value="HIS_KIN"/>
    <property type="match status" value="1"/>
</dbReference>